<protein>
    <submittedName>
        <fullName evidence="1">Uncharacterized protein</fullName>
    </submittedName>
</protein>
<keyword evidence="2" id="KW-1185">Reference proteome</keyword>
<accession>A0A9N9KU43</accession>
<proteinExistence type="predicted"/>
<evidence type="ECO:0000313" key="2">
    <source>
        <dbReference type="Proteomes" id="UP000696280"/>
    </source>
</evidence>
<reference evidence="1" key="1">
    <citation type="submission" date="2021-07" db="EMBL/GenBank/DDBJ databases">
        <authorList>
            <person name="Durling M."/>
        </authorList>
    </citation>
    <scope>NUCLEOTIDE SEQUENCE</scope>
</reference>
<dbReference type="EMBL" id="CAJVRL010000045">
    <property type="protein sequence ID" value="CAG8952170.1"/>
    <property type="molecule type" value="Genomic_DNA"/>
</dbReference>
<name>A0A9N9KU43_9HELO</name>
<organism evidence="1 2">
    <name type="scientific">Hymenoscyphus fraxineus</name>
    <dbReference type="NCBI Taxonomy" id="746836"/>
    <lineage>
        <taxon>Eukaryota</taxon>
        <taxon>Fungi</taxon>
        <taxon>Dikarya</taxon>
        <taxon>Ascomycota</taxon>
        <taxon>Pezizomycotina</taxon>
        <taxon>Leotiomycetes</taxon>
        <taxon>Helotiales</taxon>
        <taxon>Helotiaceae</taxon>
        <taxon>Hymenoscyphus</taxon>
    </lineage>
</organism>
<sequence length="127" mass="14313">MDVQVETVVKHTENNNDITGLLNEDADEEPRNMQGMMWELKHMMSGNTAKSPNYEEACAALSIDPATREILSEGTTGRCLKPWQPIAFSPRSPVLVNVFSKEADEKTFTSWGFFSQASYIIQFHLIT</sequence>
<evidence type="ECO:0000313" key="1">
    <source>
        <dbReference type="EMBL" id="CAG8952170.1"/>
    </source>
</evidence>
<dbReference type="AlphaFoldDB" id="A0A9N9KU43"/>
<comment type="caution">
    <text evidence="1">The sequence shown here is derived from an EMBL/GenBank/DDBJ whole genome shotgun (WGS) entry which is preliminary data.</text>
</comment>
<gene>
    <name evidence="1" type="ORF">HYFRA_00000909</name>
</gene>
<dbReference type="Proteomes" id="UP000696280">
    <property type="component" value="Unassembled WGS sequence"/>
</dbReference>